<dbReference type="InterPro" id="IPR003651">
    <property type="entry name" value="Endonuclease3_FeS-loop_motif"/>
</dbReference>
<dbReference type="Gene3D" id="1.10.340.30">
    <property type="entry name" value="Hypothetical protein, domain 2"/>
    <property type="match status" value="1"/>
</dbReference>
<keyword evidence="10 12" id="KW-0456">Lyase</keyword>
<comment type="catalytic activity">
    <reaction evidence="12">
        <text>2'-deoxyribonucleotide-(2'-deoxyribose 5'-phosphate)-2'-deoxyribonucleotide-DNA = a 3'-end 2'-deoxyribonucleotide-(2,3-dehydro-2,3-deoxyribose 5'-phosphate)-DNA + a 5'-end 5'-phospho-2'-deoxyribonucleoside-DNA + H(+)</text>
        <dbReference type="Rhea" id="RHEA:66592"/>
        <dbReference type="Rhea" id="RHEA-COMP:13180"/>
        <dbReference type="Rhea" id="RHEA-COMP:16897"/>
        <dbReference type="Rhea" id="RHEA-COMP:17067"/>
        <dbReference type="ChEBI" id="CHEBI:15378"/>
        <dbReference type="ChEBI" id="CHEBI:136412"/>
        <dbReference type="ChEBI" id="CHEBI:157695"/>
        <dbReference type="ChEBI" id="CHEBI:167181"/>
        <dbReference type="EC" id="4.2.99.18"/>
    </reaction>
</comment>
<dbReference type="NCBIfam" id="TIGR01083">
    <property type="entry name" value="nth"/>
    <property type="match status" value="1"/>
</dbReference>
<evidence type="ECO:0000256" key="10">
    <source>
        <dbReference type="ARBA" id="ARBA00023239"/>
    </source>
</evidence>
<evidence type="ECO:0000256" key="12">
    <source>
        <dbReference type="HAMAP-Rule" id="MF_00942"/>
    </source>
</evidence>
<dbReference type="PROSITE" id="PS01155">
    <property type="entry name" value="ENDONUCLEASE_III_2"/>
    <property type="match status" value="1"/>
</dbReference>
<keyword evidence="3 12" id="KW-0479">Metal-binding</keyword>
<gene>
    <name evidence="12 14" type="primary">nth</name>
    <name evidence="14" type="ORF">ENR15_11615</name>
</gene>
<dbReference type="Gene3D" id="1.10.1670.10">
    <property type="entry name" value="Helix-hairpin-Helix base-excision DNA repair enzymes (C-terminal)"/>
    <property type="match status" value="1"/>
</dbReference>
<dbReference type="SMART" id="SM00525">
    <property type="entry name" value="FES"/>
    <property type="match status" value="1"/>
</dbReference>
<keyword evidence="2 12" id="KW-0004">4Fe-4S</keyword>
<keyword evidence="8 12" id="KW-0238">DNA-binding</keyword>
<name>A0A7C3ZXJ4_9CYAN</name>
<proteinExistence type="inferred from homology"/>
<evidence type="ECO:0000256" key="6">
    <source>
        <dbReference type="ARBA" id="ARBA00023004"/>
    </source>
</evidence>
<accession>A0A7C3ZXJ4</accession>
<dbReference type="FunFam" id="1.10.1670.10:FF:000001">
    <property type="entry name" value="Endonuclease III"/>
    <property type="match status" value="1"/>
</dbReference>
<protein>
    <recommendedName>
        <fullName evidence="12">Endonuclease III</fullName>
        <ecNumber evidence="12">4.2.99.18</ecNumber>
    </recommendedName>
    <alternativeName>
        <fullName evidence="12">DNA-(apurinic or apyrimidinic site) lyase</fullName>
    </alternativeName>
</protein>
<comment type="cofactor">
    <cofactor evidence="12">
        <name>[4Fe-4S] cluster</name>
        <dbReference type="ChEBI" id="CHEBI:49883"/>
    </cofactor>
    <text evidence="12">Binds 1 [4Fe-4S] cluster.</text>
</comment>
<keyword evidence="4 12" id="KW-0227">DNA damage</keyword>
<evidence type="ECO:0000256" key="9">
    <source>
        <dbReference type="ARBA" id="ARBA00023204"/>
    </source>
</evidence>
<dbReference type="GO" id="GO:0140078">
    <property type="term" value="F:class I DNA-(apurinic or apyrimidinic site) endonuclease activity"/>
    <property type="evidence" value="ECO:0007669"/>
    <property type="project" value="UniProtKB-EC"/>
</dbReference>
<keyword evidence="14" id="KW-0255">Endonuclease</keyword>
<evidence type="ECO:0000256" key="1">
    <source>
        <dbReference type="ARBA" id="ARBA00008343"/>
    </source>
</evidence>
<dbReference type="Pfam" id="PF00633">
    <property type="entry name" value="HHH"/>
    <property type="match status" value="1"/>
</dbReference>
<dbReference type="AlphaFoldDB" id="A0A7C3ZXJ4"/>
<comment type="function">
    <text evidence="12">DNA repair enzyme that has both DNA N-glycosylase activity and AP-lyase activity. The DNA N-glycosylase activity releases various damaged pyrimidines from DNA by cleaving the N-glycosidic bond, leaving an AP (apurinic/apyrimidinic) site. The AP-lyase activity cleaves the phosphodiester bond 3' to the AP site by a beta-elimination, leaving a 3'-terminal unsaturated sugar and a product with a terminal 5'-phosphate.</text>
</comment>
<dbReference type="InterPro" id="IPR023170">
    <property type="entry name" value="HhH_base_excis_C"/>
</dbReference>
<keyword evidence="7 12" id="KW-0411">Iron-sulfur</keyword>
<evidence type="ECO:0000256" key="3">
    <source>
        <dbReference type="ARBA" id="ARBA00022723"/>
    </source>
</evidence>
<organism evidence="14">
    <name type="scientific">Planktothricoides sp. SpSt-374</name>
    <dbReference type="NCBI Taxonomy" id="2282167"/>
    <lineage>
        <taxon>Bacteria</taxon>
        <taxon>Bacillati</taxon>
        <taxon>Cyanobacteriota</taxon>
        <taxon>Cyanophyceae</taxon>
        <taxon>Oscillatoriophycideae</taxon>
        <taxon>Oscillatoriales</taxon>
        <taxon>Oscillatoriaceae</taxon>
        <taxon>Planktothricoides</taxon>
    </lineage>
</organism>
<feature type="domain" description="HhH-GPD" evidence="13">
    <location>
        <begin position="46"/>
        <end position="194"/>
    </location>
</feature>
<dbReference type="PROSITE" id="PS00764">
    <property type="entry name" value="ENDONUCLEASE_III_1"/>
    <property type="match status" value="1"/>
</dbReference>
<evidence type="ECO:0000256" key="4">
    <source>
        <dbReference type="ARBA" id="ARBA00022763"/>
    </source>
</evidence>
<keyword evidence="11 12" id="KW-0326">Glycosidase</keyword>
<keyword evidence="6 12" id="KW-0408">Iron</keyword>
<dbReference type="PANTHER" id="PTHR10359:SF18">
    <property type="entry name" value="ENDONUCLEASE III"/>
    <property type="match status" value="1"/>
</dbReference>
<dbReference type="SMART" id="SM00478">
    <property type="entry name" value="ENDO3c"/>
    <property type="match status" value="1"/>
</dbReference>
<keyword evidence="14" id="KW-0540">Nuclease</keyword>
<comment type="similarity">
    <text evidence="1 12">Belongs to the Nth/MutY family.</text>
</comment>
<sequence>MNIMRKWAGVEQRAIEILIRLKRQYPDARCTLNYETPLQLLVATILSAQCTDERVNQVTPALFARFPDAGAIATANIEDIETLIRSTGFYRNKAKNIQGACRMIVEKYNSQVPKRMEQLLELPGVARKTANVVLANAYGINQGVTVDTHVKRLSNRLGLTEHDNPERIERDLIRLIPQEDWENWSIRLIYHGREICNAKKPACDACMLADLCPSGCKI</sequence>
<dbReference type="InterPro" id="IPR004035">
    <property type="entry name" value="Endouclease-III_FeS-bd_BS"/>
</dbReference>
<dbReference type="InterPro" id="IPR003265">
    <property type="entry name" value="HhH-GPD_domain"/>
</dbReference>
<dbReference type="HAMAP" id="MF_00942">
    <property type="entry name" value="Nth"/>
    <property type="match status" value="1"/>
</dbReference>
<evidence type="ECO:0000313" key="14">
    <source>
        <dbReference type="EMBL" id="HGG01267.1"/>
    </source>
</evidence>
<dbReference type="Pfam" id="PF00730">
    <property type="entry name" value="HhH-GPD"/>
    <property type="match status" value="1"/>
</dbReference>
<dbReference type="FunFam" id="1.10.340.30:FF:000001">
    <property type="entry name" value="Endonuclease III"/>
    <property type="match status" value="1"/>
</dbReference>
<dbReference type="EC" id="4.2.99.18" evidence="12"/>
<evidence type="ECO:0000256" key="2">
    <source>
        <dbReference type="ARBA" id="ARBA00022485"/>
    </source>
</evidence>
<dbReference type="InterPro" id="IPR000445">
    <property type="entry name" value="HhH_motif"/>
</dbReference>
<feature type="binding site" evidence="12">
    <location>
        <position position="212"/>
    </location>
    <ligand>
        <name>[4Fe-4S] cluster</name>
        <dbReference type="ChEBI" id="CHEBI:49883"/>
    </ligand>
</feature>
<feature type="binding site" evidence="12">
    <location>
        <position position="196"/>
    </location>
    <ligand>
        <name>[4Fe-4S] cluster</name>
        <dbReference type="ChEBI" id="CHEBI:49883"/>
    </ligand>
</feature>
<dbReference type="InterPro" id="IPR005759">
    <property type="entry name" value="Nth"/>
</dbReference>
<dbReference type="InterPro" id="IPR011257">
    <property type="entry name" value="DNA_glycosylase"/>
</dbReference>
<reference evidence="14" key="1">
    <citation type="journal article" date="2020" name="mSystems">
        <title>Genome- and Community-Level Interaction Insights into Carbon Utilization and Element Cycling Functions of Hydrothermarchaeota in Hydrothermal Sediment.</title>
        <authorList>
            <person name="Zhou Z."/>
            <person name="Liu Y."/>
            <person name="Xu W."/>
            <person name="Pan J."/>
            <person name="Luo Z.H."/>
            <person name="Li M."/>
        </authorList>
    </citation>
    <scope>NUCLEOTIDE SEQUENCE [LARGE SCALE GENOMIC DNA]</scope>
    <source>
        <strain evidence="14">SpSt-374</strain>
    </source>
</reference>
<comment type="caution">
    <text evidence="14">The sequence shown here is derived from an EMBL/GenBank/DDBJ whole genome shotgun (WGS) entry which is preliminary data.</text>
</comment>
<keyword evidence="9 12" id="KW-0234">DNA repair</keyword>
<dbReference type="PANTHER" id="PTHR10359">
    <property type="entry name" value="A/G-SPECIFIC ADENINE GLYCOSYLASE/ENDONUCLEASE III"/>
    <property type="match status" value="1"/>
</dbReference>
<dbReference type="GO" id="GO:0003677">
    <property type="term" value="F:DNA binding"/>
    <property type="evidence" value="ECO:0007669"/>
    <property type="project" value="UniProtKB-UniRule"/>
</dbReference>
<dbReference type="GO" id="GO:0019104">
    <property type="term" value="F:DNA N-glycosylase activity"/>
    <property type="evidence" value="ECO:0007669"/>
    <property type="project" value="UniProtKB-UniRule"/>
</dbReference>
<dbReference type="GO" id="GO:0051539">
    <property type="term" value="F:4 iron, 4 sulfur cluster binding"/>
    <property type="evidence" value="ECO:0007669"/>
    <property type="project" value="UniProtKB-UniRule"/>
</dbReference>
<evidence type="ECO:0000256" key="8">
    <source>
        <dbReference type="ARBA" id="ARBA00023125"/>
    </source>
</evidence>
<evidence type="ECO:0000259" key="13">
    <source>
        <dbReference type="SMART" id="SM00478"/>
    </source>
</evidence>
<dbReference type="GO" id="GO:0046872">
    <property type="term" value="F:metal ion binding"/>
    <property type="evidence" value="ECO:0007669"/>
    <property type="project" value="UniProtKB-KW"/>
</dbReference>
<dbReference type="CDD" id="cd00056">
    <property type="entry name" value="ENDO3c"/>
    <property type="match status" value="1"/>
</dbReference>
<dbReference type="InterPro" id="IPR004036">
    <property type="entry name" value="Endonuclease-III-like_CS2"/>
</dbReference>
<dbReference type="SUPFAM" id="SSF48150">
    <property type="entry name" value="DNA-glycosylase"/>
    <property type="match status" value="1"/>
</dbReference>
<keyword evidence="5 12" id="KW-0378">Hydrolase</keyword>
<evidence type="ECO:0000256" key="7">
    <source>
        <dbReference type="ARBA" id="ARBA00023014"/>
    </source>
</evidence>
<dbReference type="PIRSF" id="PIRSF001435">
    <property type="entry name" value="Nth"/>
    <property type="match status" value="1"/>
</dbReference>
<dbReference type="GO" id="GO:0006285">
    <property type="term" value="P:base-excision repair, AP site formation"/>
    <property type="evidence" value="ECO:0007669"/>
    <property type="project" value="TreeGrafter"/>
</dbReference>
<evidence type="ECO:0000256" key="11">
    <source>
        <dbReference type="ARBA" id="ARBA00023295"/>
    </source>
</evidence>
<dbReference type="EMBL" id="DSPX01000120">
    <property type="protein sequence ID" value="HGG01267.1"/>
    <property type="molecule type" value="Genomic_DNA"/>
</dbReference>
<feature type="binding site" evidence="12">
    <location>
        <position position="203"/>
    </location>
    <ligand>
        <name>[4Fe-4S] cluster</name>
        <dbReference type="ChEBI" id="CHEBI:49883"/>
    </ligand>
</feature>
<evidence type="ECO:0000256" key="5">
    <source>
        <dbReference type="ARBA" id="ARBA00022801"/>
    </source>
</evidence>
<feature type="binding site" evidence="12">
    <location>
        <position position="206"/>
    </location>
    <ligand>
        <name>[4Fe-4S] cluster</name>
        <dbReference type="ChEBI" id="CHEBI:49883"/>
    </ligand>
</feature>